<proteinExistence type="inferred from homology"/>
<evidence type="ECO:0000256" key="9">
    <source>
        <dbReference type="ARBA" id="ARBA00046136"/>
    </source>
</evidence>
<dbReference type="PROSITE" id="PS51257">
    <property type="entry name" value="PROKAR_LIPOPROTEIN"/>
    <property type="match status" value="1"/>
</dbReference>
<sequence>MRYRALIVAFLAVCLGFLTACSDGPVATADVPLTYDEIRNTGLANKCPQLSETARGTIPVSASQSYQIAGLCLEPTSFFIKEEPTNSRREAEFIPGKSLTRYTSSLDQVRGDLVLEDDGSLTFLEKDGIDFQAITVQLPGGEQEPFLFTVKGLVARSQSDLNAVTTYTDFEGDYRVPSYRTSNFLDPKGRGLATGYDTAVALPARGDEDLIRENTKAFDVLEGHISLMVSKVDPETGEIGGTFEAIQPSDTDMGTAEPVDVKIQGIFYGYLEETTEEA</sequence>
<evidence type="ECO:0000256" key="4">
    <source>
        <dbReference type="ARBA" id="ARBA00023078"/>
    </source>
</evidence>
<dbReference type="PANTHER" id="PTHR34058">
    <property type="entry name" value="OXYGEN-EVOLVING ENHANCER PROTEIN 1-2, CHLOROPLASTIC"/>
    <property type="match status" value="1"/>
</dbReference>
<dbReference type="AlphaFoldDB" id="A0A0C1UNY7"/>
<gene>
    <name evidence="10" type="ORF">QQ91_008280</name>
</gene>
<name>A0A0C1UNY7_9CYAN</name>
<dbReference type="EMBL" id="JTHE02000003">
    <property type="protein sequence ID" value="NEV67114.1"/>
    <property type="molecule type" value="Genomic_DNA"/>
</dbReference>
<reference evidence="10" key="2">
    <citation type="journal article" date="2015" name="Genome Announc.">
        <title>Draft Genome Sequence of Filamentous Marine Cyanobacterium Lyngbya confervoides Strain BDU141951.</title>
        <authorList>
            <person name="Chandrababunaidu M.M."/>
            <person name="Sen D."/>
            <person name="Tripathy S."/>
        </authorList>
    </citation>
    <scope>NUCLEOTIDE SEQUENCE</scope>
    <source>
        <strain evidence="10">BDU141951</strain>
    </source>
</reference>
<evidence type="ECO:0000256" key="6">
    <source>
        <dbReference type="ARBA" id="ARBA00023276"/>
    </source>
</evidence>
<evidence type="ECO:0000256" key="8">
    <source>
        <dbReference type="ARBA" id="ARBA00043037"/>
    </source>
</evidence>
<evidence type="ECO:0000256" key="2">
    <source>
        <dbReference type="ARBA" id="ARBA00009838"/>
    </source>
</evidence>
<dbReference type="GO" id="GO:0010242">
    <property type="term" value="F:oxygen evolving activity"/>
    <property type="evidence" value="ECO:0007669"/>
    <property type="project" value="InterPro"/>
</dbReference>
<keyword evidence="4" id="KW-0793">Thylakoid</keyword>
<dbReference type="Gene3D" id="3.30.2050.10">
    <property type="entry name" value="photosynthetic oxygen evolving center domain"/>
    <property type="match status" value="1"/>
</dbReference>
<accession>A0A0C1UNY7</accession>
<reference evidence="10" key="3">
    <citation type="submission" date="2020-02" db="EMBL/GenBank/DDBJ databases">
        <authorList>
            <person name="Sarangi A.N."/>
            <person name="Ghosh S."/>
            <person name="Mukherjee M."/>
            <person name="Tripathy S."/>
        </authorList>
    </citation>
    <scope>NUCLEOTIDE SEQUENCE</scope>
    <source>
        <strain evidence="10">BDU141951</strain>
    </source>
</reference>
<evidence type="ECO:0000313" key="10">
    <source>
        <dbReference type="EMBL" id="NEV67114.1"/>
    </source>
</evidence>
<evidence type="ECO:0000256" key="5">
    <source>
        <dbReference type="ARBA" id="ARBA00023136"/>
    </source>
</evidence>
<dbReference type="GO" id="GO:0042549">
    <property type="term" value="P:photosystem II stabilization"/>
    <property type="evidence" value="ECO:0007669"/>
    <property type="project" value="InterPro"/>
</dbReference>
<reference evidence="10" key="1">
    <citation type="submission" date="2014-11" db="EMBL/GenBank/DDBJ databases">
        <authorList>
            <person name="Malar M.C."/>
            <person name="Sen D."/>
            <person name="Tripathy S."/>
        </authorList>
    </citation>
    <scope>NUCLEOTIDE SEQUENCE</scope>
    <source>
        <strain evidence="10">BDU141951</strain>
    </source>
</reference>
<evidence type="ECO:0000256" key="1">
    <source>
        <dbReference type="ARBA" id="ARBA00004526"/>
    </source>
</evidence>
<dbReference type="InterPro" id="IPR002628">
    <property type="entry name" value="PsbO"/>
</dbReference>
<dbReference type="InterPro" id="IPR011250">
    <property type="entry name" value="OMP/PagP_B-barrel"/>
</dbReference>
<comment type="function">
    <text evidence="9">One of the extrinsic, lumenal subunits of photosystem II (PSII), which stabilize and protect the oxygen-evolving complex. PSII is a light-driven water plastoquinone oxidoreductase, using light energy to abstract electrons from H(2)O, generating a proton gradient subsequently used for ATP formation. Required for dimerization of PSII and for binding of PsbQ to PSII.</text>
</comment>
<keyword evidence="6" id="KW-0604">Photosystem II</keyword>
<comment type="caution">
    <text evidence="10">The sequence shown here is derived from an EMBL/GenBank/DDBJ whole genome shotgun (WGS) entry which is preliminary data.</text>
</comment>
<keyword evidence="5" id="KW-0472">Membrane</keyword>
<keyword evidence="3" id="KW-0602">Photosynthesis</keyword>
<protein>
    <recommendedName>
        <fullName evidence="7">Photosystem II extrinsic protein O</fullName>
    </recommendedName>
    <alternativeName>
        <fullName evidence="8">Photosystem II manganese-stabilizing polypeptide</fullName>
    </alternativeName>
</protein>
<evidence type="ECO:0000256" key="3">
    <source>
        <dbReference type="ARBA" id="ARBA00022531"/>
    </source>
</evidence>
<comment type="similarity">
    <text evidence="2">Belongs to the PsbO family.</text>
</comment>
<dbReference type="Gene3D" id="2.40.160.30">
    <property type="entry name" value="Photosystem II, cytochrome c-550 precursor"/>
    <property type="match status" value="1"/>
</dbReference>
<dbReference type="GO" id="GO:0031676">
    <property type="term" value="C:plasma membrane-derived thylakoid membrane"/>
    <property type="evidence" value="ECO:0007669"/>
    <property type="project" value="UniProtKB-SubCell"/>
</dbReference>
<organism evidence="10">
    <name type="scientific">Lyngbya confervoides BDU141951</name>
    <dbReference type="NCBI Taxonomy" id="1574623"/>
    <lineage>
        <taxon>Bacteria</taxon>
        <taxon>Bacillati</taxon>
        <taxon>Cyanobacteriota</taxon>
        <taxon>Cyanophyceae</taxon>
        <taxon>Oscillatoriophycideae</taxon>
        <taxon>Oscillatoriales</taxon>
        <taxon>Microcoleaceae</taxon>
        <taxon>Lyngbya</taxon>
    </lineage>
</organism>
<evidence type="ECO:0000256" key="7">
    <source>
        <dbReference type="ARBA" id="ARBA00039796"/>
    </source>
</evidence>
<dbReference type="GO" id="GO:0009654">
    <property type="term" value="C:photosystem II oxygen evolving complex"/>
    <property type="evidence" value="ECO:0007669"/>
    <property type="project" value="InterPro"/>
</dbReference>
<dbReference type="SUPFAM" id="SSF56925">
    <property type="entry name" value="OMPA-like"/>
    <property type="match status" value="1"/>
</dbReference>
<comment type="subcellular location">
    <subcellularLocation>
        <location evidence="1">Cellular thylakoid membrane</location>
        <topology evidence="1">Peripheral membrane protein</topology>
        <orientation evidence="1">Lumenal side</orientation>
    </subcellularLocation>
</comment>
<dbReference type="Pfam" id="PF01716">
    <property type="entry name" value="MSP"/>
    <property type="match status" value="1"/>
</dbReference>
<dbReference type="GO" id="GO:0010207">
    <property type="term" value="P:photosystem II assembly"/>
    <property type="evidence" value="ECO:0007669"/>
    <property type="project" value="InterPro"/>
</dbReference>